<evidence type="ECO:0000259" key="2">
    <source>
        <dbReference type="PROSITE" id="PS50234"/>
    </source>
</evidence>
<dbReference type="CDD" id="cd00198">
    <property type="entry name" value="vWFA"/>
    <property type="match status" value="1"/>
</dbReference>
<dbReference type="EMBL" id="BAABGY010000005">
    <property type="protein sequence ID" value="GAA4324273.1"/>
    <property type="molecule type" value="Genomic_DNA"/>
</dbReference>
<dbReference type="SUPFAM" id="SSF49464">
    <property type="entry name" value="Carboxypeptidase regulatory domain-like"/>
    <property type="match status" value="1"/>
</dbReference>
<dbReference type="InterPro" id="IPR002035">
    <property type="entry name" value="VWF_A"/>
</dbReference>
<accession>A0ABP8GHA7</accession>
<organism evidence="3 4">
    <name type="scientific">Flaviaesturariibacter amylovorans</name>
    <dbReference type="NCBI Taxonomy" id="1084520"/>
    <lineage>
        <taxon>Bacteria</taxon>
        <taxon>Pseudomonadati</taxon>
        <taxon>Bacteroidota</taxon>
        <taxon>Chitinophagia</taxon>
        <taxon>Chitinophagales</taxon>
        <taxon>Chitinophagaceae</taxon>
        <taxon>Flaviaestuariibacter</taxon>
    </lineage>
</organism>
<keyword evidence="4" id="KW-1185">Reference proteome</keyword>
<feature type="chain" id="PRO_5046613111" description="VWFA domain-containing protein" evidence="1">
    <location>
        <begin position="19"/>
        <end position="1093"/>
    </location>
</feature>
<dbReference type="Pfam" id="PF00092">
    <property type="entry name" value="VWA"/>
    <property type="match status" value="1"/>
</dbReference>
<dbReference type="SUPFAM" id="SSF53300">
    <property type="entry name" value="vWA-like"/>
    <property type="match status" value="1"/>
</dbReference>
<comment type="caution">
    <text evidence="3">The sequence shown here is derived from an EMBL/GenBank/DDBJ whole genome shotgun (WGS) entry which is preliminary data.</text>
</comment>
<dbReference type="Gene3D" id="1.25.40.10">
    <property type="entry name" value="Tetratricopeptide repeat domain"/>
    <property type="match status" value="1"/>
</dbReference>
<dbReference type="PROSITE" id="PS50234">
    <property type="entry name" value="VWFA"/>
    <property type="match status" value="1"/>
</dbReference>
<keyword evidence="1" id="KW-0732">Signal</keyword>
<evidence type="ECO:0000313" key="3">
    <source>
        <dbReference type="EMBL" id="GAA4324273.1"/>
    </source>
</evidence>
<dbReference type="SUPFAM" id="SSF48452">
    <property type="entry name" value="TPR-like"/>
    <property type="match status" value="1"/>
</dbReference>
<feature type="signal peptide" evidence="1">
    <location>
        <begin position="1"/>
        <end position="18"/>
    </location>
</feature>
<dbReference type="Proteomes" id="UP001501725">
    <property type="component" value="Unassembled WGS sequence"/>
</dbReference>
<dbReference type="Gene3D" id="2.60.40.1120">
    <property type="entry name" value="Carboxypeptidase-like, regulatory domain"/>
    <property type="match status" value="1"/>
</dbReference>
<dbReference type="InterPro" id="IPR011990">
    <property type="entry name" value="TPR-like_helical_dom_sf"/>
</dbReference>
<proteinExistence type="predicted"/>
<evidence type="ECO:0000256" key="1">
    <source>
        <dbReference type="SAM" id="SignalP"/>
    </source>
</evidence>
<reference evidence="4" key="1">
    <citation type="journal article" date="2019" name="Int. J. Syst. Evol. Microbiol.">
        <title>The Global Catalogue of Microorganisms (GCM) 10K type strain sequencing project: providing services to taxonomists for standard genome sequencing and annotation.</title>
        <authorList>
            <consortium name="The Broad Institute Genomics Platform"/>
            <consortium name="The Broad Institute Genome Sequencing Center for Infectious Disease"/>
            <person name="Wu L."/>
            <person name="Ma J."/>
        </authorList>
    </citation>
    <scope>NUCLEOTIDE SEQUENCE [LARGE SCALE GENOMIC DNA]</scope>
    <source>
        <strain evidence="4">JCM 17919</strain>
    </source>
</reference>
<dbReference type="SMART" id="SM00327">
    <property type="entry name" value="VWA"/>
    <property type="match status" value="1"/>
</dbReference>
<dbReference type="InterPro" id="IPR036465">
    <property type="entry name" value="vWFA_dom_sf"/>
</dbReference>
<dbReference type="RefSeq" id="WP_345254131.1">
    <property type="nucleotide sequence ID" value="NZ_BAABGY010000005.1"/>
</dbReference>
<gene>
    <name evidence="3" type="ORF">GCM10023184_11560</name>
</gene>
<sequence length="1093" mass="121177">MRLFLLALLLLWAAGIHAQTIEVNGQVRDDQGNGIPFATITETGTRNAVTADANGNFRIRVAPTARLNATAAGYEPATVAVAHQRTLQITLKRGAYEMLNEVVVTSLGQARRTKELGYSTAKVRTEEGDPGKPLRTWKRSGLEENSVRLAVGEKDQLPLRSVQVAVQVDGFRARVLFDYYFYNDRKKRLRGSFRLKLPNGASPCYLAFGGTEVKLRGTEVPAAPTLHYDRRTPLDLHKDTIRALRRTYGSKLLEARVAPKEKAAYAFGEVVRGQVDPALVEWAGADVFACSVYPLEPGRLHHVVVGYDINLLQSGYEGLLELSLPYKSLRPRVDVSINGAAGRPQLEPALAADAGAAGSWRYHTDGFSASALRLSVSMGGPVLLEKAGADAYTALSYVPDLSEGSAATRPADAVFLLDVSWSSQPDKFNIWLKTVESILRQNRNSIRQFAVLCFNVQTYWWRPYYSRNNDKNLGDFLDFADGLSLVGATDIGGALREAGAPQWLRNKPGPRSLFLLSDGDASWGEQNGYRLAALLPAGNQVFAFTTGLSGTDTRLLDLLSRQTGGAVFSVLNEEEVDFAARAIRSEPWRITGVGGEGLSDVLIAGRPYNIYPGQKLLVSARGRLAPGAALMLTLQQGDRKREWRIDPVKRLPSALSTRIYGQVAVEQLEEFAFQTEKATQHYSSYYDVAGKSCSFVMLENESLYRRFGLDSSHSAAFILANPVTGLVDAVLRAEAATPTLASAKAALVSWIERMKRDRLLNFEPDTAFYRYIAALPGDAFEVQVAPVLVRNVTSASWLPGTVQTLQQQSPDYQELLAATRREKRRLGSGEAFTLLSTAAESNREDLNLLRDVAFTLDSWQLEAKSYQLLRQVLEMRPAEPATYALLAGALQKMGRTELALVYYDIAFHTKWDSRFDGFDLITAMGYLRFLNSLKPESVRDTAFTRQRMSELRAFLKSEGVDSQEADLMVVITWNTDNTDVDLHLREPSGEECSYAHPKTRSGGFLSNDATDGFGPEMYYLKKAPPGSYHLDLIYYSDSRVETRASSKIFVQAYKNWGRPNEERFEKVVELGRRKKDADEERKVTDALVITFGK</sequence>
<dbReference type="Pfam" id="PF13715">
    <property type="entry name" value="CarbopepD_reg_2"/>
    <property type="match status" value="1"/>
</dbReference>
<evidence type="ECO:0000313" key="4">
    <source>
        <dbReference type="Proteomes" id="UP001501725"/>
    </source>
</evidence>
<protein>
    <recommendedName>
        <fullName evidence="2">VWFA domain-containing protein</fullName>
    </recommendedName>
</protein>
<dbReference type="InterPro" id="IPR008969">
    <property type="entry name" value="CarboxyPept-like_regulatory"/>
</dbReference>
<feature type="domain" description="VWFA" evidence="2">
    <location>
        <begin position="412"/>
        <end position="583"/>
    </location>
</feature>
<name>A0ABP8GHA7_9BACT</name>
<dbReference type="Gene3D" id="3.40.50.410">
    <property type="entry name" value="von Willebrand factor, type A domain"/>
    <property type="match status" value="1"/>
</dbReference>